<protein>
    <recommendedName>
        <fullName evidence="9">Tyrosine recombinase XerC</fullName>
    </recommendedName>
</protein>
<feature type="active site" evidence="9">
    <location>
        <position position="279"/>
    </location>
</feature>
<dbReference type="Gene3D" id="1.10.150.130">
    <property type="match status" value="1"/>
</dbReference>
<gene>
    <name evidence="9" type="primary">xerC</name>
    <name evidence="13" type="ORF">HNR09_003114</name>
</gene>
<keyword evidence="5 9" id="KW-0229">DNA integration</keyword>
<dbReference type="GO" id="GO:0009037">
    <property type="term" value="F:tyrosine-based site-specific recombinase activity"/>
    <property type="evidence" value="ECO:0007669"/>
    <property type="project" value="UniProtKB-UniRule"/>
</dbReference>
<dbReference type="InterPro" id="IPR002104">
    <property type="entry name" value="Integrase_catalytic"/>
</dbReference>
<evidence type="ECO:0000256" key="5">
    <source>
        <dbReference type="ARBA" id="ARBA00022908"/>
    </source>
</evidence>
<evidence type="ECO:0000256" key="3">
    <source>
        <dbReference type="ARBA" id="ARBA00022618"/>
    </source>
</evidence>
<evidence type="ECO:0000256" key="7">
    <source>
        <dbReference type="ARBA" id="ARBA00023172"/>
    </source>
</evidence>
<dbReference type="EMBL" id="JACCFY010000001">
    <property type="protein sequence ID" value="NYJ79703.1"/>
    <property type="molecule type" value="Genomic_DNA"/>
</dbReference>
<evidence type="ECO:0000259" key="12">
    <source>
        <dbReference type="PROSITE" id="PS51900"/>
    </source>
</evidence>
<keyword evidence="8 9" id="KW-0131">Cell cycle</keyword>
<dbReference type="GO" id="GO:0003677">
    <property type="term" value="F:DNA binding"/>
    <property type="evidence" value="ECO:0007669"/>
    <property type="project" value="UniProtKB-UniRule"/>
</dbReference>
<dbReference type="CDD" id="cd00798">
    <property type="entry name" value="INT_XerDC_C"/>
    <property type="match status" value="1"/>
</dbReference>
<dbReference type="AlphaFoldDB" id="A0A7Z0GPU7"/>
<evidence type="ECO:0000259" key="11">
    <source>
        <dbReference type="PROSITE" id="PS51898"/>
    </source>
</evidence>
<feature type="active site" evidence="9">
    <location>
        <position position="205"/>
    </location>
</feature>
<evidence type="ECO:0000313" key="13">
    <source>
        <dbReference type="EMBL" id="NYJ79703.1"/>
    </source>
</evidence>
<keyword evidence="3 9" id="KW-0132">Cell division</keyword>
<evidence type="ECO:0000256" key="2">
    <source>
        <dbReference type="ARBA" id="ARBA00022490"/>
    </source>
</evidence>
<comment type="caution">
    <text evidence="13">The sequence shown here is derived from an EMBL/GenBank/DDBJ whole genome shotgun (WGS) entry which is preliminary data.</text>
</comment>
<organism evidence="13 14">
    <name type="scientific">Nesterenkonia xinjiangensis</name>
    <dbReference type="NCBI Taxonomy" id="225327"/>
    <lineage>
        <taxon>Bacteria</taxon>
        <taxon>Bacillati</taxon>
        <taxon>Actinomycetota</taxon>
        <taxon>Actinomycetes</taxon>
        <taxon>Micrococcales</taxon>
        <taxon>Micrococcaceae</taxon>
        <taxon>Nesterenkonia</taxon>
    </lineage>
</organism>
<feature type="active site" evidence="9">
    <location>
        <position position="302"/>
    </location>
</feature>
<evidence type="ECO:0000256" key="8">
    <source>
        <dbReference type="ARBA" id="ARBA00023306"/>
    </source>
</evidence>
<keyword evidence="2 9" id="KW-0963">Cytoplasm</keyword>
<dbReference type="InterPro" id="IPR004107">
    <property type="entry name" value="Integrase_SAM-like_N"/>
</dbReference>
<dbReference type="RefSeq" id="WP_179542876.1">
    <property type="nucleotide sequence ID" value="NZ_BAAALL010000003.1"/>
</dbReference>
<reference evidence="13 14" key="1">
    <citation type="submission" date="2020-07" db="EMBL/GenBank/DDBJ databases">
        <title>Sequencing the genomes of 1000 actinobacteria strains.</title>
        <authorList>
            <person name="Klenk H.-P."/>
        </authorList>
    </citation>
    <scope>NUCLEOTIDE SEQUENCE [LARGE SCALE GENOMIC DNA]</scope>
    <source>
        <strain evidence="13 14">DSM 15475</strain>
    </source>
</reference>
<name>A0A7Z0GPU7_9MICC</name>
<dbReference type="InterPro" id="IPR011010">
    <property type="entry name" value="DNA_brk_join_enz"/>
</dbReference>
<evidence type="ECO:0000256" key="9">
    <source>
        <dbReference type="HAMAP-Rule" id="MF_01808"/>
    </source>
</evidence>
<evidence type="ECO:0000256" key="4">
    <source>
        <dbReference type="ARBA" id="ARBA00022829"/>
    </source>
</evidence>
<dbReference type="InterPro" id="IPR013762">
    <property type="entry name" value="Integrase-like_cat_sf"/>
</dbReference>
<dbReference type="GO" id="GO:0006313">
    <property type="term" value="P:DNA transposition"/>
    <property type="evidence" value="ECO:0007669"/>
    <property type="project" value="UniProtKB-UniRule"/>
</dbReference>
<dbReference type="InterPro" id="IPR044068">
    <property type="entry name" value="CB"/>
</dbReference>
<dbReference type="PROSITE" id="PS51900">
    <property type="entry name" value="CB"/>
    <property type="match status" value="1"/>
</dbReference>
<evidence type="ECO:0000256" key="10">
    <source>
        <dbReference type="SAM" id="MobiDB-lite"/>
    </source>
</evidence>
<dbReference type="InterPro" id="IPR050090">
    <property type="entry name" value="Tyrosine_recombinase_XerCD"/>
</dbReference>
<keyword evidence="7 9" id="KW-0233">DNA recombination</keyword>
<sequence>MSGQAISDPEGPQPDRRRPTGQSRSGEDPLLEDFIGHLEHERGLSPHTVRSYRTDLRQLAQACGPLAQLDLPHLRTWLADLHDGGLSRASLNRKTAAVRSFTAWAHRRGALQEDPSVRLRTARRGGRLPDVLQDRHVEELTRRLAERCASTAADREQHPEHHALALRDLAMVEMLYATGMRVAELVGLDRSSLAADRRMVRVLGKGNKERMVPYGVPAERALMRWTAEGRPVLETPGSGDAMFVGRRGGRIDQRVVRKVVDDALEALGTTAARGPHALRHTAATHLLDGGADLRTVQELLGHASLSTTQLYTHVSVEGLREAYGQAHPRA</sequence>
<comment type="subunit">
    <text evidence="9">Forms a cyclic heterotetrameric complex composed of two molecules of XerC and two molecules of XerD.</text>
</comment>
<feature type="active site" evidence="9">
    <location>
        <position position="276"/>
    </location>
</feature>
<dbReference type="Pfam" id="PF00589">
    <property type="entry name" value="Phage_integrase"/>
    <property type="match status" value="1"/>
</dbReference>
<evidence type="ECO:0000313" key="14">
    <source>
        <dbReference type="Proteomes" id="UP000535437"/>
    </source>
</evidence>
<proteinExistence type="inferred from homology"/>
<dbReference type="GO" id="GO:0007059">
    <property type="term" value="P:chromosome segregation"/>
    <property type="evidence" value="ECO:0007669"/>
    <property type="project" value="UniProtKB-UniRule"/>
</dbReference>
<dbReference type="Pfam" id="PF02899">
    <property type="entry name" value="Phage_int_SAM_1"/>
    <property type="match status" value="1"/>
</dbReference>
<dbReference type="InterPro" id="IPR010998">
    <property type="entry name" value="Integrase_recombinase_N"/>
</dbReference>
<evidence type="ECO:0000256" key="1">
    <source>
        <dbReference type="ARBA" id="ARBA00004496"/>
    </source>
</evidence>
<dbReference type="SUPFAM" id="SSF56349">
    <property type="entry name" value="DNA breaking-rejoining enzymes"/>
    <property type="match status" value="1"/>
</dbReference>
<comment type="subcellular location">
    <subcellularLocation>
        <location evidence="1 9">Cytoplasm</location>
    </subcellularLocation>
</comment>
<feature type="domain" description="Tyr recombinase" evidence="11">
    <location>
        <begin position="135"/>
        <end position="324"/>
    </location>
</feature>
<feature type="active site" description="O-(3'-phospho-DNA)-tyrosine intermediate" evidence="9">
    <location>
        <position position="311"/>
    </location>
</feature>
<evidence type="ECO:0000256" key="6">
    <source>
        <dbReference type="ARBA" id="ARBA00023125"/>
    </source>
</evidence>
<keyword evidence="6 9" id="KW-0238">DNA-binding</keyword>
<feature type="active site" evidence="9">
    <location>
        <position position="181"/>
    </location>
</feature>
<dbReference type="HAMAP" id="MF_01808">
    <property type="entry name" value="Recomb_XerC_XerD"/>
    <property type="match status" value="1"/>
</dbReference>
<dbReference type="Gene3D" id="1.10.443.10">
    <property type="entry name" value="Intergrase catalytic core"/>
    <property type="match status" value="1"/>
</dbReference>
<dbReference type="InterPro" id="IPR023009">
    <property type="entry name" value="Tyrosine_recombinase_XerC/XerD"/>
</dbReference>
<dbReference type="PANTHER" id="PTHR30349">
    <property type="entry name" value="PHAGE INTEGRASE-RELATED"/>
    <property type="match status" value="1"/>
</dbReference>
<dbReference type="PANTHER" id="PTHR30349:SF77">
    <property type="entry name" value="TYROSINE RECOMBINASE XERC"/>
    <property type="match status" value="1"/>
</dbReference>
<dbReference type="PROSITE" id="PS51898">
    <property type="entry name" value="TYR_RECOMBINASE"/>
    <property type="match status" value="1"/>
</dbReference>
<keyword evidence="14" id="KW-1185">Reference proteome</keyword>
<accession>A0A7Z0GPU7</accession>
<keyword evidence="4 9" id="KW-0159">Chromosome partition</keyword>
<dbReference type="GO" id="GO:0005737">
    <property type="term" value="C:cytoplasm"/>
    <property type="evidence" value="ECO:0007669"/>
    <property type="project" value="UniProtKB-SubCell"/>
</dbReference>
<comment type="function">
    <text evidence="9">Site-specific tyrosine recombinase, which acts by catalyzing the cutting and rejoining of the recombining DNA molecules. The XerC-XerD complex is essential to convert dimers of the bacterial chromosome into monomers to permit their segregation at cell division. It also contributes to the segregational stability of plasmids.</text>
</comment>
<feature type="domain" description="Core-binding (CB)" evidence="12">
    <location>
        <begin position="25"/>
        <end position="106"/>
    </location>
</feature>
<dbReference type="Proteomes" id="UP000535437">
    <property type="component" value="Unassembled WGS sequence"/>
</dbReference>
<comment type="similarity">
    <text evidence="9">Belongs to the 'phage' integrase family. XerC subfamily.</text>
</comment>
<dbReference type="GO" id="GO:0051301">
    <property type="term" value="P:cell division"/>
    <property type="evidence" value="ECO:0007669"/>
    <property type="project" value="UniProtKB-KW"/>
</dbReference>
<feature type="region of interest" description="Disordered" evidence="10">
    <location>
        <begin position="1"/>
        <end position="29"/>
    </location>
</feature>